<protein>
    <submittedName>
        <fullName evidence="1">Uncharacterized protein</fullName>
    </submittedName>
</protein>
<organism evidence="1 2">
    <name type="scientific">Herbaspirillum frisingense</name>
    <dbReference type="NCBI Taxonomy" id="92645"/>
    <lineage>
        <taxon>Bacteria</taxon>
        <taxon>Pseudomonadati</taxon>
        <taxon>Pseudomonadota</taxon>
        <taxon>Betaproteobacteria</taxon>
        <taxon>Burkholderiales</taxon>
        <taxon>Oxalobacteraceae</taxon>
        <taxon>Herbaspirillum</taxon>
    </lineage>
</organism>
<evidence type="ECO:0000313" key="2">
    <source>
        <dbReference type="Proteomes" id="UP001260715"/>
    </source>
</evidence>
<sequence>MKSAVLRDYESTPDDLVRAVLYPFCMADYDGDEAIRGSAVRTSDVLDGRRVELVNEALSAAQEAGLIEQVEDRPGAIAMTLLGKKKFLLVRDDFLDDEVVVQLRDELKGIDLYAMLESQAYRHHKQTCTALAVFPEQPCPVSGRWVARRLDQRQCALREGDPVPLPELDENDDPVFWYLMKT</sequence>
<proteinExistence type="predicted"/>
<dbReference type="EMBL" id="JAVDSJ010000002">
    <property type="protein sequence ID" value="MDR6583221.1"/>
    <property type="molecule type" value="Genomic_DNA"/>
</dbReference>
<reference evidence="1 2" key="1">
    <citation type="submission" date="2023-07" db="EMBL/GenBank/DDBJ databases">
        <title>Sorghum-associated microbial communities from plants grown in Nebraska, USA.</title>
        <authorList>
            <person name="Schachtman D."/>
        </authorList>
    </citation>
    <scope>NUCLEOTIDE SEQUENCE [LARGE SCALE GENOMIC DNA]</scope>
    <source>
        <strain evidence="1 2">596</strain>
    </source>
</reference>
<keyword evidence="2" id="KW-1185">Reference proteome</keyword>
<gene>
    <name evidence="1" type="ORF">J2W50_001419</name>
</gene>
<name>A0ABU1PBB6_9BURK</name>
<dbReference type="Proteomes" id="UP001260715">
    <property type="component" value="Unassembled WGS sequence"/>
</dbReference>
<evidence type="ECO:0000313" key="1">
    <source>
        <dbReference type="EMBL" id="MDR6583221.1"/>
    </source>
</evidence>
<comment type="caution">
    <text evidence="1">The sequence shown here is derived from an EMBL/GenBank/DDBJ whole genome shotgun (WGS) entry which is preliminary data.</text>
</comment>
<accession>A0ABU1PBB6</accession>
<dbReference type="RefSeq" id="WP_102662196.1">
    <property type="nucleotide sequence ID" value="NZ_JAVDSJ010000002.1"/>
</dbReference>